<evidence type="ECO:0000259" key="11">
    <source>
        <dbReference type="Pfam" id="PF00673"/>
    </source>
</evidence>
<evidence type="ECO:0000256" key="3">
    <source>
        <dbReference type="ARBA" id="ARBA00022730"/>
    </source>
</evidence>
<keyword evidence="2 8" id="KW-0820">tRNA-binding</keyword>
<dbReference type="eggNOG" id="COG0094">
    <property type="taxonomic scope" value="Bacteria"/>
</dbReference>
<organism evidence="12 13">
    <name type="scientific">Liberibacter crescens (strain BT-1)</name>
    <dbReference type="NCBI Taxonomy" id="1215343"/>
    <lineage>
        <taxon>Bacteria</taxon>
        <taxon>Pseudomonadati</taxon>
        <taxon>Pseudomonadota</taxon>
        <taxon>Alphaproteobacteria</taxon>
        <taxon>Hyphomicrobiales</taxon>
        <taxon>Rhizobiaceae</taxon>
        <taxon>Liberibacter</taxon>
    </lineage>
</organism>
<dbReference type="Gene3D" id="3.30.1440.10">
    <property type="match status" value="1"/>
</dbReference>
<keyword evidence="13" id="KW-1185">Reference proteome</keyword>
<keyword evidence="4 8" id="KW-0694">RNA-binding</keyword>
<keyword evidence="6 8" id="KW-0687">Ribonucleoprotein</keyword>
<name>L0ESC9_LIBCB</name>
<comment type="similarity">
    <text evidence="1 8 9">Belongs to the universal ribosomal protein uL5 family.</text>
</comment>
<dbReference type="Pfam" id="PF00673">
    <property type="entry name" value="Ribosomal_L5_C"/>
    <property type="match status" value="1"/>
</dbReference>
<evidence type="ECO:0000256" key="7">
    <source>
        <dbReference type="ARBA" id="ARBA00035245"/>
    </source>
</evidence>
<dbReference type="GO" id="GO:0005840">
    <property type="term" value="C:ribosome"/>
    <property type="evidence" value="ECO:0007669"/>
    <property type="project" value="UniProtKB-KW"/>
</dbReference>
<evidence type="ECO:0000256" key="6">
    <source>
        <dbReference type="ARBA" id="ARBA00023274"/>
    </source>
</evidence>
<evidence type="ECO:0000256" key="8">
    <source>
        <dbReference type="HAMAP-Rule" id="MF_01333"/>
    </source>
</evidence>
<comment type="function">
    <text evidence="8">This is 1 of the proteins that bind and probably mediate the attachment of the 5S RNA into the large ribosomal subunit, where it forms part of the central protuberance. In the 70S ribosome it contacts protein S13 of the 30S subunit (bridge B1b), connecting the 2 subunits; this bridge is implicated in subunit movement. Contacts the P site tRNA; the 5S rRNA and some of its associated proteins might help stabilize positioning of ribosome-bound tRNAs.</text>
</comment>
<dbReference type="STRING" id="1215343.B488_04220"/>
<dbReference type="PANTHER" id="PTHR11994">
    <property type="entry name" value="60S RIBOSOMAL PROTEIN L11-RELATED"/>
    <property type="match status" value="1"/>
</dbReference>
<dbReference type="HAMAP" id="MF_01333_B">
    <property type="entry name" value="Ribosomal_uL5_B"/>
    <property type="match status" value="1"/>
</dbReference>
<evidence type="ECO:0000256" key="5">
    <source>
        <dbReference type="ARBA" id="ARBA00022980"/>
    </source>
</evidence>
<dbReference type="GO" id="GO:0000049">
    <property type="term" value="F:tRNA binding"/>
    <property type="evidence" value="ECO:0007669"/>
    <property type="project" value="UniProtKB-UniRule"/>
</dbReference>
<accession>L0ESC9</accession>
<dbReference type="GO" id="GO:0006412">
    <property type="term" value="P:translation"/>
    <property type="evidence" value="ECO:0007669"/>
    <property type="project" value="UniProtKB-UniRule"/>
</dbReference>
<dbReference type="InterPro" id="IPR022803">
    <property type="entry name" value="Ribosomal_uL5_dom_sf"/>
</dbReference>
<dbReference type="InterPro" id="IPR031309">
    <property type="entry name" value="Ribosomal_uL5_C"/>
</dbReference>
<keyword evidence="5 8" id="KW-0689">Ribosomal protein</keyword>
<dbReference type="PROSITE" id="PS00358">
    <property type="entry name" value="RIBOSOMAL_L5"/>
    <property type="match status" value="1"/>
</dbReference>
<reference evidence="12 13" key="1">
    <citation type="journal article" date="2012" name="Stand. Genomic Sci.">
        <title>Complete genome sequence of Liberibacter crescens BT-1.</title>
        <authorList>
            <person name="Leonard M.T."/>
            <person name="Fagen J.R."/>
            <person name="Davis-Richardson A.G."/>
            <person name="Davis M.J."/>
            <person name="Triplett E.W."/>
        </authorList>
    </citation>
    <scope>NUCLEOTIDE SEQUENCE [LARGE SCALE GENOMIC DNA]</scope>
    <source>
        <strain evidence="12 13">BT-1</strain>
    </source>
</reference>
<dbReference type="AlphaFoldDB" id="L0ESC9"/>
<dbReference type="SUPFAM" id="SSF55282">
    <property type="entry name" value="RL5-like"/>
    <property type="match status" value="1"/>
</dbReference>
<proteinExistence type="inferred from homology"/>
<dbReference type="Proteomes" id="UP000010799">
    <property type="component" value="Chromosome"/>
</dbReference>
<sequence length="185" mass="21572">MYELKYEPRLKKEYVSRIRYAMKEKFSYVNEMQIPKLEKVVVNIGVGEAVIDSKKPEAAAHDLSLIVGQKPVITYARRSIAGFKLREGMPIGVKVTLRREKMYEFIDRIINIALPRSRDFRGLDSKSFDGFGNFAFGIKEHIVFPEIDYDKVDCIWGMDIVICTTSKNNEEARYLLKQFNFPFRQ</sequence>
<protein>
    <recommendedName>
        <fullName evidence="7 8">Large ribosomal subunit protein uL5</fullName>
    </recommendedName>
</protein>
<evidence type="ECO:0000313" key="12">
    <source>
        <dbReference type="EMBL" id="AGA64414.1"/>
    </source>
</evidence>
<gene>
    <name evidence="8" type="primary">rplE</name>
    <name evidence="12" type="ordered locus">B488_04220</name>
</gene>
<feature type="domain" description="Large ribosomal subunit protein uL5 N-terminal" evidence="10">
    <location>
        <begin position="30"/>
        <end position="86"/>
    </location>
</feature>
<dbReference type="FunFam" id="3.30.1440.10:FF:000001">
    <property type="entry name" value="50S ribosomal protein L5"/>
    <property type="match status" value="1"/>
</dbReference>
<evidence type="ECO:0000256" key="4">
    <source>
        <dbReference type="ARBA" id="ARBA00022884"/>
    </source>
</evidence>
<dbReference type="GO" id="GO:1990904">
    <property type="term" value="C:ribonucleoprotein complex"/>
    <property type="evidence" value="ECO:0007669"/>
    <property type="project" value="UniProtKB-KW"/>
</dbReference>
<keyword evidence="3 8" id="KW-0699">rRNA-binding</keyword>
<dbReference type="NCBIfam" id="NF000585">
    <property type="entry name" value="PRK00010.1"/>
    <property type="match status" value="1"/>
</dbReference>
<evidence type="ECO:0000256" key="2">
    <source>
        <dbReference type="ARBA" id="ARBA00022555"/>
    </source>
</evidence>
<dbReference type="HOGENOM" id="CLU_061015_2_1_5"/>
<dbReference type="GO" id="GO:0019843">
    <property type="term" value="F:rRNA binding"/>
    <property type="evidence" value="ECO:0007669"/>
    <property type="project" value="UniProtKB-UniRule"/>
</dbReference>
<dbReference type="GO" id="GO:0003735">
    <property type="term" value="F:structural constituent of ribosome"/>
    <property type="evidence" value="ECO:0007669"/>
    <property type="project" value="InterPro"/>
</dbReference>
<dbReference type="Pfam" id="PF00281">
    <property type="entry name" value="Ribosomal_L5"/>
    <property type="match status" value="1"/>
</dbReference>
<dbReference type="PATRIC" id="fig|1215343.11.peg.432"/>
<dbReference type="KEGG" id="lcc:B488_04220"/>
<dbReference type="PIRSF" id="PIRSF002161">
    <property type="entry name" value="Ribosomal_L5"/>
    <property type="match status" value="1"/>
</dbReference>
<evidence type="ECO:0000259" key="10">
    <source>
        <dbReference type="Pfam" id="PF00281"/>
    </source>
</evidence>
<evidence type="ECO:0000313" key="13">
    <source>
        <dbReference type="Proteomes" id="UP000010799"/>
    </source>
</evidence>
<evidence type="ECO:0000256" key="1">
    <source>
        <dbReference type="ARBA" id="ARBA00008553"/>
    </source>
</evidence>
<dbReference type="InterPro" id="IPR020930">
    <property type="entry name" value="Ribosomal_uL5_bac-type"/>
</dbReference>
<feature type="domain" description="Large ribosomal subunit protein uL5 C-terminal" evidence="11">
    <location>
        <begin position="90"/>
        <end position="183"/>
    </location>
</feature>
<dbReference type="EMBL" id="CP003789">
    <property type="protein sequence ID" value="AGA64414.1"/>
    <property type="molecule type" value="Genomic_DNA"/>
</dbReference>
<evidence type="ECO:0000256" key="9">
    <source>
        <dbReference type="RuleBase" id="RU003930"/>
    </source>
</evidence>
<dbReference type="InterPro" id="IPR020929">
    <property type="entry name" value="Ribosomal_uL5_CS"/>
</dbReference>
<comment type="subunit">
    <text evidence="8">Part of the 50S ribosomal subunit; part of the 5S rRNA/L5/L18/L25 subcomplex. Contacts the 5S rRNA and the P site tRNA. Forms a bridge to the 30S subunit in the 70S ribosome.</text>
</comment>
<dbReference type="InterPro" id="IPR031310">
    <property type="entry name" value="Ribosomal_uL5_N"/>
</dbReference>
<dbReference type="InterPro" id="IPR002132">
    <property type="entry name" value="Ribosomal_uL5"/>
</dbReference>
<dbReference type="RefSeq" id="WP_015272841.1">
    <property type="nucleotide sequence ID" value="NC_019907.1"/>
</dbReference>